<feature type="DNA-binding region" description="H-T-H motif" evidence="3">
    <location>
        <begin position="1481"/>
        <end position="1501"/>
    </location>
</feature>
<dbReference type="PROSITE" id="PS50960">
    <property type="entry name" value="HTH_PSQ"/>
    <property type="match status" value="2"/>
</dbReference>
<reference evidence="7" key="1">
    <citation type="submission" date="2024-02" db="EMBL/GenBank/DDBJ databases">
        <authorList>
            <consortium name="ELIXIR-Norway"/>
            <consortium name="Elixir Norway"/>
        </authorList>
    </citation>
    <scope>NUCLEOTIDE SEQUENCE</scope>
</reference>
<feature type="compositionally biased region" description="Polar residues" evidence="4">
    <location>
        <begin position="775"/>
        <end position="789"/>
    </location>
</feature>
<feature type="domain" description="HTH CENPB-type" evidence="6">
    <location>
        <begin position="849"/>
        <end position="923"/>
    </location>
</feature>
<dbReference type="InterPro" id="IPR050863">
    <property type="entry name" value="CenT-Element_Derived"/>
</dbReference>
<dbReference type="InterPro" id="IPR009057">
    <property type="entry name" value="Homeodomain-like_sf"/>
</dbReference>
<dbReference type="EMBL" id="OZ019898">
    <property type="protein sequence ID" value="CAK9228724.1"/>
    <property type="molecule type" value="Genomic_DNA"/>
</dbReference>
<sequence length="1698" mass="183856">MVRPPNPEEEKLSALDPSATSTLTKESQSLPVSTTLPLSTTHLAGQRDPLLPSGAELATPRQSDTLTTVSHVPTEHTTEPAEPKPAIVVVEHGDGQTLDVVVDGGLSVGQASSTVVAEPSEEEPVSYVLAGSSSRDGQAPNLVAASPSEFHVSSFVAESTNGQDPTVTMDGPATVVAESTDEPVPDEVVELSEGQPSIDERGDGQAPNVTADSREGEEAPVVISDLIEEQAQTLIAESKDDGQQLQALVDVSQPAEGDISPLVTMRLRDEQAPNVASYGLHEGQAQVIAADDNRDSEASVFVAENREEQGKTIAVETRDGQFPNSAVVLGERQAEIVAKGLRDGQAPVIAAKNNKGPADIVAAVSAQGQNSIATKPIEEQASLLLVGEGQAPISTAGSTNVQVPAVVSGAGEAQLPTVATETKESEAPIVVIEPRQIPKTVAAIRRRQTSKMVGGRIQDPHVVVDGRQLQNFVAGRRGRTAPNAAAGTGESQAHSAVLEAGGTQAPSILAGPGEEEPAQNNVSGIQAPYDVVVQGLGKQASNIAAGPREGQATNVVAGTRVVVEAKGFGELQPSEAKKLPLTKRRKITVRGQWTNDTLEEAISAVRSGAMTLRQAGRHYNIPPSSLSDHMTGRITKRKYGPQGVLSQEEEASVVEWVRETLADGWPVGIKQLKMKVAEVTRGRPTPFTKGIPGSSWLRLFKNRHPDLRIGMPEERLRRKSSARSSFPSLSPLHTSADVDGFRDADASAPSSLPLVVHPEDSQTASDAQPEGTDLSIISQPTDSQPSAMTHPQVPRRKRSIERGQWTSDALEKAIVAVNGGYMSMRRAARIHNIPPSSLSDHMKGKVGKRKPGLQETLSAEEEDSIVQWAVKMQEEGETLTIQQLKLKVAEMTKARGTTAFASHVPGAAWWKLFRARHPELAIERTERASIQNPLVSQLPAPEDDEQPAGSQLPTPTSQNVAQLRDSQPPDVVAEAGDMQPPDVALVIESQPSVTPKLRVSKRRKMTGSGQRTSDSLEEAIGVVRSGSMSLDQAAEFYNIPASSLLDHMTGRITKRKYGPQEVLSEEEEASVVEWVLKMREDGQSVSIQLLKSKLAEVTQSRPTPFTGDSWWNLFIHRHPDLSIGVTEGMSNPDLSSSTLPNEMDTPLDGPQPLDSQFPDDENPTYFQQSIEYSTFPQPSEPCSSPSGFQLTTFQPSAVTKSQQPKRKRTAERGQWTNDALAQAIAAVKQGAMNMRQAARFHNIPPSSLSDHLKGKITKRKYGPQGVLSQEEENIVVEWLLKKQEEGESVSIRQLKLKVAEITQTRQTPFTKGIPGPTWWKLFKARHPDLSICSSEVRHTESFRPVAVSLLWSRGIREGRSNPKPYICITPPLPASPSHSAEHASGSQLLDLQDATDSQPFQPSPLNVSEPAVSHLSAPSSPNFFQLTDPQTSNDEQPMDVEPFVPTNGQVAKRKGMTKTGQWTSDSLAKAITAVKRGNMGLRQAARAYNIPPSSLYDHLTGKIKKRKRGPQGVLSQEEEALVVEWILKTQEEGRSVTIQQLKLKVAEITRTRQTPFTKGIPGPTWWKLFKARHPDLIIVPECPFQGPVFPLKSLGCHAKITHMKHTVISQQASAILGLLRGQIMVLSVFLNSVIQDDESCDLALIPTIVFREQYCGSLHAAQWHQHTGWQLPSADPADGVPAWFALNSHLWQMCLEFR</sequence>
<feature type="compositionally biased region" description="Basic and acidic residues" evidence="4">
    <location>
        <begin position="1"/>
        <end position="13"/>
    </location>
</feature>
<feature type="compositionally biased region" description="Polar residues" evidence="4">
    <location>
        <begin position="1385"/>
        <end position="1406"/>
    </location>
</feature>
<feature type="compositionally biased region" description="Low complexity" evidence="4">
    <location>
        <begin position="1375"/>
        <end position="1384"/>
    </location>
</feature>
<evidence type="ECO:0000256" key="1">
    <source>
        <dbReference type="ARBA" id="ARBA00023125"/>
    </source>
</evidence>
<dbReference type="Pfam" id="PF03221">
    <property type="entry name" value="HTH_Tnp_Tc5"/>
    <property type="match status" value="3"/>
</dbReference>
<feature type="compositionally biased region" description="Polar residues" evidence="4">
    <location>
        <begin position="948"/>
        <end position="965"/>
    </location>
</feature>
<feature type="region of interest" description="Disordered" evidence="4">
    <location>
        <begin position="192"/>
        <end position="216"/>
    </location>
</feature>
<dbReference type="PROSITE" id="PS51253">
    <property type="entry name" value="HTH_CENPB"/>
    <property type="match status" value="5"/>
</dbReference>
<evidence type="ECO:0000313" key="7">
    <source>
        <dbReference type="EMBL" id="CAK9228724.1"/>
    </source>
</evidence>
<feature type="compositionally biased region" description="Low complexity" evidence="4">
    <location>
        <begin position="27"/>
        <end position="43"/>
    </location>
</feature>
<proteinExistence type="predicted"/>
<feature type="compositionally biased region" description="Polar residues" evidence="4">
    <location>
        <begin position="1128"/>
        <end position="1140"/>
    </location>
</feature>
<feature type="compositionally biased region" description="Polar residues" evidence="4">
    <location>
        <begin position="1175"/>
        <end position="1202"/>
    </location>
</feature>
<gene>
    <name evidence="7" type="ORF">CSSPTR1EN2_LOCUS19364</name>
</gene>
<comment type="subcellular location">
    <subcellularLocation>
        <location evidence="3">Nucleus</location>
    </subcellularLocation>
</comment>
<accession>A0ABP0UU01</accession>
<dbReference type="SUPFAM" id="SSF46689">
    <property type="entry name" value="Homeodomain-like"/>
    <property type="match status" value="5"/>
</dbReference>
<dbReference type="SMART" id="SM00674">
    <property type="entry name" value="CENPB"/>
    <property type="match status" value="5"/>
</dbReference>
<dbReference type="Proteomes" id="UP001497512">
    <property type="component" value="Chromosome 6"/>
</dbReference>
<keyword evidence="2 3" id="KW-0539">Nucleus</keyword>
<evidence type="ECO:0008006" key="9">
    <source>
        <dbReference type="Google" id="ProtNLM"/>
    </source>
</evidence>
<feature type="region of interest" description="Disordered" evidence="4">
    <location>
        <begin position="1126"/>
        <end position="1162"/>
    </location>
</feature>
<evidence type="ECO:0000256" key="3">
    <source>
        <dbReference type="PROSITE-ProRule" id="PRU00320"/>
    </source>
</evidence>
<feature type="region of interest" description="Disordered" evidence="4">
    <location>
        <begin position="1"/>
        <end position="85"/>
    </location>
</feature>
<evidence type="ECO:0000256" key="4">
    <source>
        <dbReference type="SAM" id="MobiDB-lite"/>
    </source>
</evidence>
<evidence type="ECO:0000256" key="2">
    <source>
        <dbReference type="ARBA" id="ARBA00023242"/>
    </source>
</evidence>
<evidence type="ECO:0000313" key="8">
    <source>
        <dbReference type="Proteomes" id="UP001497512"/>
    </source>
</evidence>
<dbReference type="PANTHER" id="PTHR19303:SF73">
    <property type="entry name" value="PROTEIN PDC2"/>
    <property type="match status" value="1"/>
</dbReference>
<feature type="domain" description="HTH CENPB-type" evidence="6">
    <location>
        <begin position="1506"/>
        <end position="1579"/>
    </location>
</feature>
<feature type="compositionally biased region" description="Polar residues" evidence="4">
    <location>
        <begin position="60"/>
        <end position="71"/>
    </location>
</feature>
<feature type="domain" description="HTH psq-type" evidence="5">
    <location>
        <begin position="1453"/>
        <end position="1505"/>
    </location>
</feature>
<dbReference type="Gene3D" id="1.10.10.60">
    <property type="entry name" value="Homeodomain-like"/>
    <property type="match status" value="5"/>
</dbReference>
<feature type="region of interest" description="Disordered" evidence="4">
    <location>
        <begin position="1362"/>
        <end position="1440"/>
    </location>
</feature>
<feature type="region of interest" description="Disordered" evidence="4">
    <location>
        <begin position="710"/>
        <end position="803"/>
    </location>
</feature>
<dbReference type="Pfam" id="PF05225">
    <property type="entry name" value="HTH_psq"/>
    <property type="match status" value="5"/>
</dbReference>
<feature type="compositionally biased region" description="Polar residues" evidence="4">
    <location>
        <begin position="1416"/>
        <end position="1435"/>
    </location>
</feature>
<keyword evidence="8" id="KW-1185">Reference proteome</keyword>
<feature type="region of interest" description="Disordered" evidence="4">
    <location>
        <begin position="1175"/>
        <end position="1213"/>
    </location>
</feature>
<feature type="domain" description="HTH CENPB-type" evidence="6">
    <location>
        <begin position="637"/>
        <end position="710"/>
    </location>
</feature>
<feature type="domain" description="HTH CENPB-type" evidence="6">
    <location>
        <begin position="1055"/>
        <end position="1124"/>
    </location>
</feature>
<dbReference type="InterPro" id="IPR007889">
    <property type="entry name" value="HTH_Psq"/>
</dbReference>
<feature type="region of interest" description="Disordered" evidence="4">
    <location>
        <begin position="834"/>
        <end position="859"/>
    </location>
</feature>
<feature type="domain" description="HTH CENPB-type" evidence="6">
    <location>
        <begin position="1259"/>
        <end position="1332"/>
    </location>
</feature>
<evidence type="ECO:0000259" key="6">
    <source>
        <dbReference type="PROSITE" id="PS51253"/>
    </source>
</evidence>
<organism evidence="7 8">
    <name type="scientific">Sphagnum troendelagicum</name>
    <dbReference type="NCBI Taxonomy" id="128251"/>
    <lineage>
        <taxon>Eukaryota</taxon>
        <taxon>Viridiplantae</taxon>
        <taxon>Streptophyta</taxon>
        <taxon>Embryophyta</taxon>
        <taxon>Bryophyta</taxon>
        <taxon>Sphagnophytina</taxon>
        <taxon>Sphagnopsida</taxon>
        <taxon>Sphagnales</taxon>
        <taxon>Sphagnaceae</taxon>
        <taxon>Sphagnum</taxon>
    </lineage>
</organism>
<keyword evidence="1 3" id="KW-0238">DNA-binding</keyword>
<feature type="compositionally biased region" description="Basic and acidic residues" evidence="4">
    <location>
        <begin position="73"/>
        <end position="82"/>
    </location>
</feature>
<feature type="domain" description="HTH psq-type" evidence="5">
    <location>
        <begin position="1206"/>
        <end position="1258"/>
    </location>
</feature>
<dbReference type="InterPro" id="IPR006600">
    <property type="entry name" value="HTH_CenpB_DNA-bd_dom"/>
</dbReference>
<evidence type="ECO:0000259" key="5">
    <source>
        <dbReference type="PROSITE" id="PS50960"/>
    </source>
</evidence>
<feature type="DNA-binding region" description="H-T-H motif" evidence="3">
    <location>
        <begin position="1234"/>
        <end position="1254"/>
    </location>
</feature>
<dbReference type="PANTHER" id="PTHR19303">
    <property type="entry name" value="TRANSPOSON"/>
    <property type="match status" value="1"/>
</dbReference>
<protein>
    <recommendedName>
        <fullName evidence="9">HTH CENPB-type domain-containing protein</fullName>
    </recommendedName>
</protein>
<name>A0ABP0UU01_9BRYO</name>
<feature type="region of interest" description="Disordered" evidence="4">
    <location>
        <begin position="937"/>
        <end position="967"/>
    </location>
</feature>